<dbReference type="Proteomes" id="UP000499080">
    <property type="component" value="Unassembled WGS sequence"/>
</dbReference>
<evidence type="ECO:0000313" key="2">
    <source>
        <dbReference type="Proteomes" id="UP000499080"/>
    </source>
</evidence>
<comment type="caution">
    <text evidence="1">The sequence shown here is derived from an EMBL/GenBank/DDBJ whole genome shotgun (WGS) entry which is preliminary data.</text>
</comment>
<dbReference type="AlphaFoldDB" id="A0A4Y2S7J4"/>
<sequence length="118" mass="13861">MRHSDDILIRTIPQQHGSCFIISKMGGMVQNFVRPENLLENNWIVVIYQFRKGLRNETVEHPWRRRNQYDKPVRLKIIKTVSFSQKEKFGAVAYSADQQDGSERDKFGWDECGIIMST</sequence>
<protein>
    <submittedName>
        <fullName evidence="1">Uncharacterized protein</fullName>
    </submittedName>
</protein>
<accession>A0A4Y2S7J4</accession>
<reference evidence="1 2" key="1">
    <citation type="journal article" date="2019" name="Sci. Rep.">
        <title>Orb-weaving spider Araneus ventricosus genome elucidates the spidroin gene catalogue.</title>
        <authorList>
            <person name="Kono N."/>
            <person name="Nakamura H."/>
            <person name="Ohtoshi R."/>
            <person name="Moran D.A.P."/>
            <person name="Shinohara A."/>
            <person name="Yoshida Y."/>
            <person name="Fujiwara M."/>
            <person name="Mori M."/>
            <person name="Tomita M."/>
            <person name="Arakawa K."/>
        </authorList>
    </citation>
    <scope>NUCLEOTIDE SEQUENCE [LARGE SCALE GENOMIC DNA]</scope>
</reference>
<name>A0A4Y2S7J4_ARAVE</name>
<organism evidence="1 2">
    <name type="scientific">Araneus ventricosus</name>
    <name type="common">Orbweaver spider</name>
    <name type="synonym">Epeira ventricosa</name>
    <dbReference type="NCBI Taxonomy" id="182803"/>
    <lineage>
        <taxon>Eukaryota</taxon>
        <taxon>Metazoa</taxon>
        <taxon>Ecdysozoa</taxon>
        <taxon>Arthropoda</taxon>
        <taxon>Chelicerata</taxon>
        <taxon>Arachnida</taxon>
        <taxon>Araneae</taxon>
        <taxon>Araneomorphae</taxon>
        <taxon>Entelegynae</taxon>
        <taxon>Araneoidea</taxon>
        <taxon>Araneidae</taxon>
        <taxon>Araneus</taxon>
    </lineage>
</organism>
<keyword evidence="2" id="KW-1185">Reference proteome</keyword>
<proteinExistence type="predicted"/>
<dbReference type="EMBL" id="BGPR01020272">
    <property type="protein sequence ID" value="GBN84218.1"/>
    <property type="molecule type" value="Genomic_DNA"/>
</dbReference>
<gene>
    <name evidence="1" type="ORF">AVEN_232083_1</name>
</gene>
<evidence type="ECO:0000313" key="1">
    <source>
        <dbReference type="EMBL" id="GBN84218.1"/>
    </source>
</evidence>